<dbReference type="GO" id="GO:0005886">
    <property type="term" value="C:plasma membrane"/>
    <property type="evidence" value="ECO:0007669"/>
    <property type="project" value="TreeGrafter"/>
</dbReference>
<reference evidence="2 3" key="1">
    <citation type="journal article" date="2024" name="BMC Genomics">
        <title>De novo assembly and annotation of Popillia japonica's genome with initial clues to its potential as an invasive pest.</title>
        <authorList>
            <person name="Cucini C."/>
            <person name="Boschi S."/>
            <person name="Funari R."/>
            <person name="Cardaioli E."/>
            <person name="Iannotti N."/>
            <person name="Marturano G."/>
            <person name="Paoli F."/>
            <person name="Bruttini M."/>
            <person name="Carapelli A."/>
            <person name="Frati F."/>
            <person name="Nardi F."/>
        </authorList>
    </citation>
    <scope>NUCLEOTIDE SEQUENCE [LARGE SCALE GENOMIC DNA]</scope>
    <source>
        <strain evidence="2">DMR45628</strain>
    </source>
</reference>
<dbReference type="GO" id="GO:0000149">
    <property type="term" value="F:SNARE binding"/>
    <property type="evidence" value="ECO:0007669"/>
    <property type="project" value="TreeGrafter"/>
</dbReference>
<evidence type="ECO:0000313" key="2">
    <source>
        <dbReference type="EMBL" id="KAK9731795.1"/>
    </source>
</evidence>
<dbReference type="SMART" id="SM00167">
    <property type="entry name" value="VPS9"/>
    <property type="match status" value="1"/>
</dbReference>
<organism evidence="2 3">
    <name type="scientific">Popillia japonica</name>
    <name type="common">Japanese beetle</name>
    <dbReference type="NCBI Taxonomy" id="7064"/>
    <lineage>
        <taxon>Eukaryota</taxon>
        <taxon>Metazoa</taxon>
        <taxon>Ecdysozoa</taxon>
        <taxon>Arthropoda</taxon>
        <taxon>Hexapoda</taxon>
        <taxon>Insecta</taxon>
        <taxon>Pterygota</taxon>
        <taxon>Neoptera</taxon>
        <taxon>Endopterygota</taxon>
        <taxon>Coleoptera</taxon>
        <taxon>Polyphaga</taxon>
        <taxon>Scarabaeiformia</taxon>
        <taxon>Scarabaeidae</taxon>
        <taxon>Rutelinae</taxon>
        <taxon>Popillia</taxon>
    </lineage>
</organism>
<feature type="domain" description="VPS9" evidence="1">
    <location>
        <begin position="117"/>
        <end position="268"/>
    </location>
</feature>
<dbReference type="Pfam" id="PF02204">
    <property type="entry name" value="VPS9"/>
    <property type="match status" value="1"/>
</dbReference>
<dbReference type="Gene3D" id="1.20.1050.80">
    <property type="entry name" value="VPS9 domain"/>
    <property type="match status" value="1"/>
</dbReference>
<dbReference type="GO" id="GO:0005770">
    <property type="term" value="C:late endosome"/>
    <property type="evidence" value="ECO:0007669"/>
    <property type="project" value="TreeGrafter"/>
</dbReference>
<dbReference type="GO" id="GO:0005085">
    <property type="term" value="F:guanyl-nucleotide exchange factor activity"/>
    <property type="evidence" value="ECO:0007669"/>
    <property type="project" value="TreeGrafter"/>
</dbReference>
<dbReference type="InterPro" id="IPR003123">
    <property type="entry name" value="VPS9"/>
</dbReference>
<dbReference type="EMBL" id="JASPKY010000127">
    <property type="protein sequence ID" value="KAK9731795.1"/>
    <property type="molecule type" value="Genomic_DNA"/>
</dbReference>
<dbReference type="GO" id="GO:0030133">
    <property type="term" value="C:transport vesicle"/>
    <property type="evidence" value="ECO:0007669"/>
    <property type="project" value="TreeGrafter"/>
</dbReference>
<dbReference type="Proteomes" id="UP001458880">
    <property type="component" value="Unassembled WGS sequence"/>
</dbReference>
<dbReference type="GO" id="GO:0097422">
    <property type="term" value="C:tubular endosome"/>
    <property type="evidence" value="ECO:0007669"/>
    <property type="project" value="TreeGrafter"/>
</dbReference>
<comment type="caution">
    <text evidence="2">The sequence shown here is derived from an EMBL/GenBank/DDBJ whole genome shotgun (WGS) entry which is preliminary data.</text>
</comment>
<dbReference type="PANTHER" id="PTHR24170">
    <property type="entry name" value="ANKYRIN REPEAT DOMAIN-CONTAINING PROTEIN 27"/>
    <property type="match status" value="1"/>
</dbReference>
<evidence type="ECO:0000259" key="1">
    <source>
        <dbReference type="PROSITE" id="PS51205"/>
    </source>
</evidence>
<dbReference type="GO" id="GO:0005769">
    <property type="term" value="C:early endosome"/>
    <property type="evidence" value="ECO:0007669"/>
    <property type="project" value="TreeGrafter"/>
</dbReference>
<dbReference type="InterPro" id="IPR051248">
    <property type="entry name" value="UPF0507/Ank_repeat_27"/>
</dbReference>
<dbReference type="PROSITE" id="PS51205">
    <property type="entry name" value="VPS9"/>
    <property type="match status" value="1"/>
</dbReference>
<evidence type="ECO:0000313" key="3">
    <source>
        <dbReference type="Proteomes" id="UP001458880"/>
    </source>
</evidence>
<gene>
    <name evidence="2" type="ORF">QE152_g13394</name>
</gene>
<dbReference type="GO" id="GO:0045022">
    <property type="term" value="P:early endosome to late endosome transport"/>
    <property type="evidence" value="ECO:0007669"/>
    <property type="project" value="TreeGrafter"/>
</dbReference>
<name>A0AAW1LEE6_POPJA</name>
<dbReference type="SUPFAM" id="SSF109993">
    <property type="entry name" value="VPS9 domain"/>
    <property type="match status" value="1"/>
</dbReference>
<accession>A0AAW1LEE6</accession>
<protein>
    <submittedName>
        <fullName evidence="2">Vacuolar sorting protein 9 (VPS9) domain</fullName>
    </submittedName>
</protein>
<proteinExistence type="predicted"/>
<dbReference type="AlphaFoldDB" id="A0AAW1LEE6"/>
<dbReference type="InterPro" id="IPR037191">
    <property type="entry name" value="VPS9_dom_sf"/>
</dbReference>
<sequence length="323" mass="36794">MANGVLVSNDMMDINNISIVTNITEAEVFLQTNINVPVEDFLQELLHGWLNKWDNFNDIATDVYEKIKTAQEEVCEKYLNMQCVNENLAEGLQISIECLILNKLHDHIIPLICYCHEEEDRLFYDKCKTLCDLNITAEQLGAPEDHAIPLAAAVVEFASLDTHKSPTEKMNCLGATFDLIYAELKSAMIEILSLSTDENKIPIIENQEIIPILMIVIIRSKSIHIHSNMYYIEKFLWKLQESKHIQNILTIFKTAVVQIESLSDEDLRPSSGKIHKNLDFVEVTSIMAEMESKSENQTNSLLHNHVKRVTDLIFTSTNSTNAK</sequence>
<keyword evidence="3" id="KW-1185">Reference proteome</keyword>
<dbReference type="PANTHER" id="PTHR24170:SF1">
    <property type="entry name" value="DOMAIN PROTEIN, PUTATIVE (AFU_ORTHOLOGUE AFUA_1G09870)-RELATED"/>
    <property type="match status" value="1"/>
</dbReference>